<proteinExistence type="inferred from homology"/>
<evidence type="ECO:0000256" key="1">
    <source>
        <dbReference type="ARBA" id="ARBA00022801"/>
    </source>
</evidence>
<organism evidence="10 11">
    <name type="scientific">Agrobacterium fabrum</name>
    <dbReference type="NCBI Taxonomy" id="1176649"/>
    <lineage>
        <taxon>Bacteria</taxon>
        <taxon>Pseudomonadati</taxon>
        <taxon>Pseudomonadota</taxon>
        <taxon>Alphaproteobacteria</taxon>
        <taxon>Hyphomicrobiales</taxon>
        <taxon>Rhizobiaceae</taxon>
        <taxon>Rhizobium/Agrobacterium group</taxon>
        <taxon>Agrobacterium</taxon>
        <taxon>Agrobacterium tumefaciens complex</taxon>
    </lineage>
</organism>
<evidence type="ECO:0000259" key="9">
    <source>
        <dbReference type="Pfam" id="PF23474"/>
    </source>
</evidence>
<feature type="domain" description="Anti-CBASS protein Acb1-like C-terminal" evidence="9">
    <location>
        <begin position="9"/>
        <end position="133"/>
    </location>
</feature>
<dbReference type="Proteomes" id="UP000198917">
    <property type="component" value="Unassembled WGS sequence"/>
</dbReference>
<evidence type="ECO:0000256" key="4">
    <source>
        <dbReference type="ARBA" id="ARBA00034244"/>
    </source>
</evidence>
<keyword evidence="1" id="KW-0378">Hydrolase</keyword>
<accession>A0A7Z7FRZ9</accession>
<comment type="catalytic activity">
    <reaction evidence="5">
        <text>3',3'-cGAMP + H2O = G[3'-5']pAp[3'] + H(+)</text>
        <dbReference type="Rhea" id="RHEA:72831"/>
        <dbReference type="ChEBI" id="CHEBI:15377"/>
        <dbReference type="ChEBI" id="CHEBI:15378"/>
        <dbReference type="ChEBI" id="CHEBI:71501"/>
        <dbReference type="ChEBI" id="CHEBI:192497"/>
    </reaction>
    <physiologicalReaction direction="left-to-right" evidence="5">
        <dbReference type="Rhea" id="RHEA:72832"/>
    </physiologicalReaction>
</comment>
<evidence type="ECO:0000313" key="10">
    <source>
        <dbReference type="EMBL" id="SDK32981.1"/>
    </source>
</evidence>
<comment type="catalytic activity">
    <reaction evidence="8">
        <text>3',3'-cUAMP + H2O = U[3'-5']pAp[3'] + H(+)</text>
        <dbReference type="Rhea" id="RHEA:72835"/>
        <dbReference type="ChEBI" id="CHEBI:15377"/>
        <dbReference type="ChEBI" id="CHEBI:15378"/>
        <dbReference type="ChEBI" id="CHEBI:143809"/>
        <dbReference type="ChEBI" id="CHEBI:192498"/>
    </reaction>
    <physiologicalReaction direction="left-to-right" evidence="8">
        <dbReference type="Rhea" id="RHEA:72836"/>
    </physiologicalReaction>
</comment>
<gene>
    <name evidence="10" type="ORF">SAMN05428983_4599</name>
</gene>
<dbReference type="AlphaFoldDB" id="A0A7Z7FRZ9"/>
<comment type="catalytic activity">
    <reaction evidence="4">
        <text>3',3',3'-cAAG + H2O = A[3'-5']pG[3'-5']pAp[3'] + H(+)</text>
        <dbReference type="Rhea" id="RHEA:72867"/>
        <dbReference type="ChEBI" id="CHEBI:15377"/>
        <dbReference type="ChEBI" id="CHEBI:15378"/>
        <dbReference type="ChEBI" id="CHEBI:143810"/>
        <dbReference type="ChEBI" id="CHEBI:192533"/>
    </reaction>
    <physiologicalReaction direction="left-to-right" evidence="4">
        <dbReference type="Rhea" id="RHEA:72868"/>
    </physiologicalReaction>
</comment>
<dbReference type="EMBL" id="FNEW01000007">
    <property type="protein sequence ID" value="SDK32981.1"/>
    <property type="molecule type" value="Genomic_DNA"/>
</dbReference>
<evidence type="ECO:0000256" key="5">
    <source>
        <dbReference type="ARBA" id="ARBA00034283"/>
    </source>
</evidence>
<dbReference type="RefSeq" id="WP_092734522.1">
    <property type="nucleotide sequence ID" value="NZ_FNEW01000007.1"/>
</dbReference>
<comment type="catalytic activity">
    <reaction evidence="3">
        <text>3',3',3'-c-tri-AMP + H2O = A[3'-5']pA[3'-5']pAp[3'] + H(+)</text>
        <dbReference type="Rhea" id="RHEA:72859"/>
        <dbReference type="ChEBI" id="CHEBI:15377"/>
        <dbReference type="ChEBI" id="CHEBI:15378"/>
        <dbReference type="ChEBI" id="CHEBI:192523"/>
        <dbReference type="ChEBI" id="CHEBI:192530"/>
    </reaction>
    <physiologicalReaction direction="left-to-right" evidence="3">
        <dbReference type="Rhea" id="RHEA:72860"/>
    </physiologicalReaction>
</comment>
<dbReference type="Pfam" id="PF23474">
    <property type="entry name" value="Acb1"/>
    <property type="match status" value="1"/>
</dbReference>
<reference evidence="10 11" key="1">
    <citation type="submission" date="2016-10" db="EMBL/GenBank/DDBJ databases">
        <authorList>
            <person name="Varghese N."/>
            <person name="Submissions S."/>
        </authorList>
    </citation>
    <scope>NUCLEOTIDE SEQUENCE [LARGE SCALE GENOMIC DNA]</scope>
    <source>
        <strain evidence="10 11">PDC82</strain>
    </source>
</reference>
<protein>
    <recommendedName>
        <fullName evidence="7">Anti-CBASS protein Acb1</fullName>
    </recommendedName>
</protein>
<evidence type="ECO:0000256" key="6">
    <source>
        <dbReference type="ARBA" id="ARBA00034316"/>
    </source>
</evidence>
<comment type="catalytic activity">
    <reaction evidence="2">
        <text>3',3',3'-cAAG + H2O = G[3'-5']pA[3'-5']pAp[3'] + H(+)</text>
        <dbReference type="Rhea" id="RHEA:72863"/>
        <dbReference type="ChEBI" id="CHEBI:15377"/>
        <dbReference type="ChEBI" id="CHEBI:15378"/>
        <dbReference type="ChEBI" id="CHEBI:143810"/>
        <dbReference type="ChEBI" id="CHEBI:192532"/>
    </reaction>
    <physiologicalReaction direction="left-to-right" evidence="2">
        <dbReference type="Rhea" id="RHEA:72864"/>
    </physiologicalReaction>
</comment>
<dbReference type="InterPro" id="IPR056175">
    <property type="entry name" value="Acb1-like_C"/>
</dbReference>
<sequence length="137" mass="15639">MFACRPLLNQREFLDWVASAGVTDIAAPMMLHVTIAKCFSDRSQRQLPSNEDDLTVRAGHHRSVRNFGGVVVLVFNCRKLVRRHNEFRQLGMTWDHPLYQPHISFAVDSGIDLCTVKPFCGRLIFGPEHFEEISISN</sequence>
<evidence type="ECO:0000256" key="8">
    <source>
        <dbReference type="ARBA" id="ARBA00048123"/>
    </source>
</evidence>
<evidence type="ECO:0000256" key="2">
    <source>
        <dbReference type="ARBA" id="ARBA00034233"/>
    </source>
</evidence>
<evidence type="ECO:0000256" key="7">
    <source>
        <dbReference type="ARBA" id="ARBA00034343"/>
    </source>
</evidence>
<evidence type="ECO:0000313" key="11">
    <source>
        <dbReference type="Proteomes" id="UP000198917"/>
    </source>
</evidence>
<evidence type="ECO:0000256" key="3">
    <source>
        <dbReference type="ARBA" id="ARBA00034240"/>
    </source>
</evidence>
<name>A0A7Z7FRZ9_9HYPH</name>
<comment type="similarity">
    <text evidence="6">Belongs to the anti-CBASS protein Acb1 family.</text>
</comment>
<comment type="caution">
    <text evidence="10">The sequence shown here is derived from an EMBL/GenBank/DDBJ whole genome shotgun (WGS) entry which is preliminary data.</text>
</comment>
<dbReference type="GO" id="GO:0016787">
    <property type="term" value="F:hydrolase activity"/>
    <property type="evidence" value="ECO:0007669"/>
    <property type="project" value="UniProtKB-KW"/>
</dbReference>